<accession>A0A5S5CD40</accession>
<dbReference type="EMBL" id="VNHU01000002">
    <property type="protein sequence ID" value="TYP75913.1"/>
    <property type="molecule type" value="Genomic_DNA"/>
</dbReference>
<gene>
    <name evidence="2" type="ORF">BD809_102124</name>
</gene>
<keyword evidence="3" id="KW-1185">Reference proteome</keyword>
<dbReference type="Proteomes" id="UP000324376">
    <property type="component" value="Unassembled WGS sequence"/>
</dbReference>
<feature type="chain" id="PRO_5024332995" evidence="1">
    <location>
        <begin position="20"/>
        <end position="117"/>
    </location>
</feature>
<evidence type="ECO:0000313" key="2">
    <source>
        <dbReference type="EMBL" id="TYP75913.1"/>
    </source>
</evidence>
<evidence type="ECO:0000313" key="3">
    <source>
        <dbReference type="Proteomes" id="UP000324376"/>
    </source>
</evidence>
<organism evidence="2 3">
    <name type="scientific">Aquimarina intermedia</name>
    <dbReference type="NCBI Taxonomy" id="350814"/>
    <lineage>
        <taxon>Bacteria</taxon>
        <taxon>Pseudomonadati</taxon>
        <taxon>Bacteroidota</taxon>
        <taxon>Flavobacteriia</taxon>
        <taxon>Flavobacteriales</taxon>
        <taxon>Flavobacteriaceae</taxon>
        <taxon>Aquimarina</taxon>
    </lineage>
</organism>
<dbReference type="AlphaFoldDB" id="A0A5S5CD40"/>
<evidence type="ECO:0000256" key="1">
    <source>
        <dbReference type="SAM" id="SignalP"/>
    </source>
</evidence>
<keyword evidence="1" id="KW-0732">Signal</keyword>
<dbReference type="RefSeq" id="WP_148781534.1">
    <property type="nucleotide sequence ID" value="NZ_VNHU01000002.1"/>
</dbReference>
<proteinExistence type="predicted"/>
<feature type="signal peptide" evidence="1">
    <location>
        <begin position="1"/>
        <end position="19"/>
    </location>
</feature>
<name>A0A5S5CD40_9FLAO</name>
<reference evidence="2 3" key="1">
    <citation type="submission" date="2019-07" db="EMBL/GenBank/DDBJ databases">
        <title>Genomic Encyclopedia of Archaeal and Bacterial Type Strains, Phase II (KMG-II): from individual species to whole genera.</title>
        <authorList>
            <person name="Goeker M."/>
        </authorList>
    </citation>
    <scope>NUCLEOTIDE SEQUENCE [LARGE SCALE GENOMIC DNA]</scope>
    <source>
        <strain evidence="2 3">DSM 17527</strain>
    </source>
</reference>
<sequence>MKNLLFYAFLIMCFSSNFAQNIQNEFSVIKTVDSQIQAENFEISSTTSNSILLWTENNSRTVQAPISDEAWKMTLQRIKQSKERFVQDKSKSISIRILDTIILPIPEASQESRLSGW</sequence>
<comment type="caution">
    <text evidence="2">The sequence shown here is derived from an EMBL/GenBank/DDBJ whole genome shotgun (WGS) entry which is preliminary data.</text>
</comment>
<protein>
    <submittedName>
        <fullName evidence="2">Uncharacterized protein</fullName>
    </submittedName>
</protein>